<dbReference type="OrthoDB" id="10265871at2759"/>
<evidence type="ECO:0000259" key="3">
    <source>
        <dbReference type="Pfam" id="PF07287"/>
    </source>
</evidence>
<evidence type="ECO:0000259" key="2">
    <source>
        <dbReference type="Pfam" id="PF01243"/>
    </source>
</evidence>
<gene>
    <name evidence="5" type="ORF">BO80DRAFT_458116</name>
</gene>
<evidence type="ECO:0000313" key="5">
    <source>
        <dbReference type="EMBL" id="RAK97497.1"/>
    </source>
</evidence>
<proteinExistence type="predicted"/>
<dbReference type="InterPro" id="IPR011576">
    <property type="entry name" value="Pyridox_Oxase_N"/>
</dbReference>
<organism evidence="5 6">
    <name type="scientific">Aspergillus ibericus CBS 121593</name>
    <dbReference type="NCBI Taxonomy" id="1448316"/>
    <lineage>
        <taxon>Eukaryota</taxon>
        <taxon>Fungi</taxon>
        <taxon>Dikarya</taxon>
        <taxon>Ascomycota</taxon>
        <taxon>Pezizomycotina</taxon>
        <taxon>Eurotiomycetes</taxon>
        <taxon>Eurotiomycetidae</taxon>
        <taxon>Eurotiales</taxon>
        <taxon>Aspergillaceae</taxon>
        <taxon>Aspergillus</taxon>
        <taxon>Aspergillus subgen. Circumdati</taxon>
    </lineage>
</organism>
<reference evidence="5 6" key="1">
    <citation type="submission" date="2018-02" db="EMBL/GenBank/DDBJ databases">
        <title>The genomes of Aspergillus section Nigri reveals drivers in fungal speciation.</title>
        <authorList>
            <consortium name="DOE Joint Genome Institute"/>
            <person name="Vesth T.C."/>
            <person name="Nybo J."/>
            <person name="Theobald S."/>
            <person name="Brandl J."/>
            <person name="Frisvad J.C."/>
            <person name="Nielsen K.F."/>
            <person name="Lyhne E.K."/>
            <person name="Kogle M.E."/>
            <person name="Kuo A."/>
            <person name="Riley R."/>
            <person name="Clum A."/>
            <person name="Nolan M."/>
            <person name="Lipzen A."/>
            <person name="Salamov A."/>
            <person name="Henrissat B."/>
            <person name="Wiebenga A."/>
            <person name="De vries R.P."/>
            <person name="Grigoriev I.V."/>
            <person name="Mortensen U.H."/>
            <person name="Andersen M.R."/>
            <person name="Baker S.E."/>
        </authorList>
    </citation>
    <scope>NUCLEOTIDE SEQUENCE [LARGE SCALE GENOMIC DNA]</scope>
    <source>
        <strain evidence="5 6">CBS 121593</strain>
    </source>
</reference>
<protein>
    <submittedName>
        <fullName evidence="5">DUF1446-domain-containing protein</fullName>
    </submittedName>
</protein>
<dbReference type="GeneID" id="37227128"/>
<feature type="region of interest" description="Disordered" evidence="1">
    <location>
        <begin position="704"/>
        <end position="731"/>
    </location>
</feature>
<evidence type="ECO:0000256" key="1">
    <source>
        <dbReference type="SAM" id="MobiDB-lite"/>
    </source>
</evidence>
<keyword evidence="6" id="KW-1185">Reference proteome</keyword>
<evidence type="ECO:0000313" key="6">
    <source>
        <dbReference type="Proteomes" id="UP000249402"/>
    </source>
</evidence>
<feature type="domain" description="Pyridoxamine 5'-phosphate oxidase N-terminal" evidence="2">
    <location>
        <begin position="8"/>
        <end position="131"/>
    </location>
</feature>
<dbReference type="SUPFAM" id="SSF50475">
    <property type="entry name" value="FMN-binding split barrel"/>
    <property type="match status" value="1"/>
</dbReference>
<evidence type="ECO:0000259" key="4">
    <source>
        <dbReference type="Pfam" id="PF23544"/>
    </source>
</evidence>
<dbReference type="PANTHER" id="PTHR47585:SF2">
    <property type="entry name" value="DUF1446 DOMAIN PROTEIN (AFU_ORTHOLOGUE AFUA_6G11420)"/>
    <property type="match status" value="1"/>
</dbReference>
<feature type="domain" description="Acyclic terpene utilisation N-terminal" evidence="3">
    <location>
        <begin position="252"/>
        <end position="691"/>
    </location>
</feature>
<sequence>MPTFYQSITPELRDWTLRQSVFFVASAPLQGRHVNVSPKGFPDSSFAILGPNEAAYVDATGSGSETISHVRENGRVTVMFCSFDASPGIVRFFCTGSVIEWDEPEFPSYLERMGGKHVVGARAIIRLNVFKAQRSCGYGVPRLSLKVDAETKDTNPFLQDRNTLGHWTGKKVQSNELRAYQKEYNVRSLDGLPGLHTALKDDHQLIWLKQVGNWARRHRDEIEMVKTSFLILFISMAILQWAGYFARNHPRDPVDVIIADFMSEANMVTAAARKVEQDRLQERGEQKPLTDNAPGYEAAFLLALSPALEDLAKHGIKVAVNAGNTDTEGLYKVVKHMVDAKGLDLKVAWVSGDEVLSIIKAALSSGESTFNNIYTGESLSDWPFEPIFAQCYLGGLGIAAALSQGADIVLCGRVSDASPVIGAAYWFHNWDRTDLDQLANAFVAGHLIECSNYVCGGNFTGFKSLEHVGRDGWTNIGYPIAEISPKGQVIITMQSYATGGAVTVDTCSSQLLYEIQGPWYFNSDVTAILNDVYFEQVGTNRVAVHGIRSGPPPPTTKVGITARGGFQAEATWFLVGLDIDAKARMLEAQIRHLLSPYSSKFTALHFSTLGSAAPNPQDQDSATVCFRIVAQARHADDLSPMHFLRHIVDNIMQGYPGATFHLDSRQGFPRPIYEYHVSLLPQSSIHHRVHLPWLHQTLTIPPPPTTQTYPPHQPSQPITSAPDSIPIPTPSFGPTTPAPLGLIVHARSGDKGPDANCGFWVRHSDEYLWLRTLLSIPTITLLLGEKYTSNPDLRIERFELPNLRAVHFLFRNLLDRGVGVTTTVDFLGKNVAEFLRARVVDVPVRFLGRGRL</sequence>
<dbReference type="VEuPathDB" id="FungiDB:BO80DRAFT_458116"/>
<dbReference type="Pfam" id="PF23544">
    <property type="entry name" value="AtuA_ferredoxin"/>
    <property type="match status" value="1"/>
</dbReference>
<dbReference type="AlphaFoldDB" id="A0A395GS10"/>
<feature type="domain" description="AtuA-like ferredoxin-fold" evidence="4">
    <location>
        <begin position="739"/>
        <end position="837"/>
    </location>
</feature>
<dbReference type="InterPro" id="IPR056362">
    <property type="entry name" value="AtuA-like_ferredoxin_dom"/>
</dbReference>
<dbReference type="InterPro" id="IPR010839">
    <property type="entry name" value="AtuA_N"/>
</dbReference>
<name>A0A395GS10_9EURO</name>
<accession>A0A395GS10</accession>
<dbReference type="Pfam" id="PF07287">
    <property type="entry name" value="AtuA"/>
    <property type="match status" value="1"/>
</dbReference>
<dbReference type="Gene3D" id="2.30.110.10">
    <property type="entry name" value="Electron Transport, Fmn-binding Protein, Chain A"/>
    <property type="match status" value="1"/>
</dbReference>
<dbReference type="Proteomes" id="UP000249402">
    <property type="component" value="Unassembled WGS sequence"/>
</dbReference>
<dbReference type="PANTHER" id="PTHR47585">
    <property type="match status" value="1"/>
</dbReference>
<dbReference type="InterPro" id="IPR012349">
    <property type="entry name" value="Split_barrel_FMN-bd"/>
</dbReference>
<dbReference type="EMBL" id="KZ824462">
    <property type="protein sequence ID" value="RAK97497.1"/>
    <property type="molecule type" value="Genomic_DNA"/>
</dbReference>
<dbReference type="RefSeq" id="XP_025571825.1">
    <property type="nucleotide sequence ID" value="XM_025722263.1"/>
</dbReference>
<dbReference type="Pfam" id="PF01243">
    <property type="entry name" value="PNPOx_N"/>
    <property type="match status" value="1"/>
</dbReference>